<feature type="compositionally biased region" description="Acidic residues" evidence="2">
    <location>
        <begin position="334"/>
        <end position="356"/>
    </location>
</feature>
<protein>
    <recommendedName>
        <fullName evidence="5">Cytidyltransferase-like domain-containing protein</fullName>
    </recommendedName>
</protein>
<dbReference type="InterPro" id="IPR036703">
    <property type="entry name" value="MOB_kinase_act_sf"/>
</dbReference>
<dbReference type="EMBL" id="ML120392">
    <property type="protein sequence ID" value="RPA98901.1"/>
    <property type="molecule type" value="Genomic_DNA"/>
</dbReference>
<keyword evidence="4" id="KW-1185">Reference proteome</keyword>
<evidence type="ECO:0008006" key="5">
    <source>
        <dbReference type="Google" id="ProtNLM"/>
    </source>
</evidence>
<dbReference type="SUPFAM" id="SSF52374">
    <property type="entry name" value="Nucleotidylyl transferase"/>
    <property type="match status" value="1"/>
</dbReference>
<reference evidence="3 4" key="1">
    <citation type="journal article" date="2018" name="Nat. Ecol. Evol.">
        <title>Pezizomycetes genomes reveal the molecular basis of ectomycorrhizal truffle lifestyle.</title>
        <authorList>
            <person name="Murat C."/>
            <person name="Payen T."/>
            <person name="Noel B."/>
            <person name="Kuo A."/>
            <person name="Morin E."/>
            <person name="Chen J."/>
            <person name="Kohler A."/>
            <person name="Krizsan K."/>
            <person name="Balestrini R."/>
            <person name="Da Silva C."/>
            <person name="Montanini B."/>
            <person name="Hainaut M."/>
            <person name="Levati E."/>
            <person name="Barry K.W."/>
            <person name="Belfiori B."/>
            <person name="Cichocki N."/>
            <person name="Clum A."/>
            <person name="Dockter R.B."/>
            <person name="Fauchery L."/>
            <person name="Guy J."/>
            <person name="Iotti M."/>
            <person name="Le Tacon F."/>
            <person name="Lindquist E.A."/>
            <person name="Lipzen A."/>
            <person name="Malagnac F."/>
            <person name="Mello A."/>
            <person name="Molinier V."/>
            <person name="Miyauchi S."/>
            <person name="Poulain J."/>
            <person name="Riccioni C."/>
            <person name="Rubini A."/>
            <person name="Sitrit Y."/>
            <person name="Splivallo R."/>
            <person name="Traeger S."/>
            <person name="Wang M."/>
            <person name="Zifcakova L."/>
            <person name="Wipf D."/>
            <person name="Zambonelli A."/>
            <person name="Paolocci F."/>
            <person name="Nowrousian M."/>
            <person name="Ottonello S."/>
            <person name="Baldrian P."/>
            <person name="Spatafora J.W."/>
            <person name="Henrissat B."/>
            <person name="Nagy L.G."/>
            <person name="Aury J.M."/>
            <person name="Wincker P."/>
            <person name="Grigoriev I.V."/>
            <person name="Bonfante P."/>
            <person name="Martin F.M."/>
        </authorList>
    </citation>
    <scope>NUCLEOTIDE SEQUENCE [LARGE SCALE GENOMIC DNA]</scope>
    <source>
        <strain evidence="3 4">120613-1</strain>
    </source>
</reference>
<feature type="compositionally biased region" description="Acidic residues" evidence="2">
    <location>
        <begin position="275"/>
        <end position="284"/>
    </location>
</feature>
<feature type="compositionally biased region" description="Basic and acidic residues" evidence="2">
    <location>
        <begin position="285"/>
        <end position="297"/>
    </location>
</feature>
<feature type="binding site" evidence="1">
    <location>
        <position position="220"/>
    </location>
    <ligand>
        <name>Zn(2+)</name>
        <dbReference type="ChEBI" id="CHEBI:29105"/>
    </ligand>
</feature>
<keyword evidence="1" id="KW-0479">Metal-binding</keyword>
<evidence type="ECO:0000256" key="1">
    <source>
        <dbReference type="PIRSR" id="PIRSR605301-1"/>
    </source>
</evidence>
<organism evidence="3 4">
    <name type="scientific">Choiromyces venosus 120613-1</name>
    <dbReference type="NCBI Taxonomy" id="1336337"/>
    <lineage>
        <taxon>Eukaryota</taxon>
        <taxon>Fungi</taxon>
        <taxon>Dikarya</taxon>
        <taxon>Ascomycota</taxon>
        <taxon>Pezizomycotina</taxon>
        <taxon>Pezizomycetes</taxon>
        <taxon>Pezizales</taxon>
        <taxon>Tuberaceae</taxon>
        <taxon>Choiromyces</taxon>
    </lineage>
</organism>
<feature type="binding site" evidence="1">
    <location>
        <position position="144"/>
    </location>
    <ligand>
        <name>Zn(2+)</name>
        <dbReference type="ChEBI" id="CHEBI:29105"/>
    </ligand>
</feature>
<feature type="binding site" evidence="1">
    <location>
        <position position="225"/>
    </location>
    <ligand>
        <name>Zn(2+)</name>
        <dbReference type="ChEBI" id="CHEBI:29105"/>
    </ligand>
</feature>
<dbReference type="Proteomes" id="UP000276215">
    <property type="component" value="Unassembled WGS sequence"/>
</dbReference>
<gene>
    <name evidence="3" type="ORF">L873DRAFT_1739483</name>
</gene>
<feature type="binding site" evidence="1">
    <location>
        <position position="149"/>
    </location>
    <ligand>
        <name>Zn(2+)</name>
        <dbReference type="ChEBI" id="CHEBI:29105"/>
    </ligand>
</feature>
<sequence length="796" mass="87693">MGSSSNPPSSSPRLPSPPPFTEVQISPAPLSLSLSKSPVRSVSNSATRRIRPGTKSRHIATGPPLVPLSELESAFQLQEHLASLLAATTSPPGSDSTVPLSREACESLATPPEGVDEYLWCYELTRRLTRDLNILLVALLKDNCTASSCPEMRASEWQYLCAVHDPPQSCCAIDYSTHTLDQAATMLCTTRYFPSRLSLHTASVKHLASIFRRLYRIFAHAWFQHRSVFWEVENEFGLYLFFKTVSEKYQLIPQDNLTLPPEAEGLKSKNSYGETDSDEEEIDEFDRGTGNREHAQDLDEDEDYPDSDESESDDEEGDGGEEEGAVEIENRIEGDDDDDDEFDLDIDDDLPLEEEGAVNNALTETHGNDKGEKTGGEREHNLLLLPSPRSYSLASLRETYKLAFGAAYRAAPLDTPSTLDIAIYIPFLSSLGAVRGKHFDKTQRLLAKLYSIVNSVAVEEKRELMVDARIILLSDTGPKEEEKAPEFGPVIGLQELARSGREWKNIIVGVHNSGSSEGQENREKEETEGQVIEKAFLDYRGDKVTKCTDVWRCEIVTTSEEKSEEAEENDKLDETAVEHLIVAGTLPINTISIHPPTNQHKVGGTFDHLHPGHKLLLTMTAFLLSPDAAAPRLVAGITGETLLINKKHSTHLGTWDSRAAKVVDFLRGITDFSANPSSELLTSPSSSTPQTDITPRSITTTIPGGDGEKKRELVIETVEINDPFGPTITNEAISALVVSEETKSGGEAVNKKRTEKSWDALQVYKVDVIEDEGGVKMSSTDIRRKLAEGWSTATAE</sequence>
<dbReference type="Gene3D" id="3.40.50.620">
    <property type="entry name" value="HUPs"/>
    <property type="match status" value="1"/>
</dbReference>
<dbReference type="InterPro" id="IPR014729">
    <property type="entry name" value="Rossmann-like_a/b/a_fold"/>
</dbReference>
<dbReference type="SMART" id="SM01388">
    <property type="entry name" value="Mob1_phocein"/>
    <property type="match status" value="1"/>
</dbReference>
<dbReference type="SUPFAM" id="SSF101152">
    <property type="entry name" value="Mob1/phocein"/>
    <property type="match status" value="1"/>
</dbReference>
<feature type="compositionally biased region" description="Low complexity" evidence="2">
    <location>
        <begin position="1"/>
        <end position="13"/>
    </location>
</feature>
<feature type="compositionally biased region" description="Polar residues" evidence="2">
    <location>
        <begin position="690"/>
        <end position="702"/>
    </location>
</feature>
<feature type="region of interest" description="Disordered" evidence="2">
    <location>
        <begin position="1"/>
        <end position="63"/>
    </location>
</feature>
<evidence type="ECO:0000256" key="2">
    <source>
        <dbReference type="SAM" id="MobiDB-lite"/>
    </source>
</evidence>
<feature type="compositionally biased region" description="Low complexity" evidence="2">
    <location>
        <begin position="676"/>
        <end position="689"/>
    </location>
</feature>
<accession>A0A3N4JPZ2</accession>
<dbReference type="STRING" id="1336337.A0A3N4JPZ2"/>
<feature type="region of interest" description="Disordered" evidence="2">
    <location>
        <begin position="676"/>
        <end position="708"/>
    </location>
</feature>
<proteinExistence type="predicted"/>
<evidence type="ECO:0000313" key="3">
    <source>
        <dbReference type="EMBL" id="RPA98901.1"/>
    </source>
</evidence>
<feature type="region of interest" description="Disordered" evidence="2">
    <location>
        <begin position="256"/>
        <end position="379"/>
    </location>
</feature>
<name>A0A3N4JPZ2_9PEZI</name>
<keyword evidence="1" id="KW-0862">Zinc</keyword>
<dbReference type="AlphaFoldDB" id="A0A3N4JPZ2"/>
<dbReference type="Gene3D" id="1.20.140.30">
    <property type="entry name" value="MOB kinase activator"/>
    <property type="match status" value="1"/>
</dbReference>
<feature type="compositionally biased region" description="Acidic residues" evidence="2">
    <location>
        <begin position="298"/>
        <end position="326"/>
    </location>
</feature>
<dbReference type="PANTHER" id="PTHR22599">
    <property type="entry name" value="MPS ONE BINDER KINASE ACTIVATOR-LIKE MOB"/>
    <property type="match status" value="1"/>
</dbReference>
<dbReference type="InterPro" id="IPR005301">
    <property type="entry name" value="MOB_kinase_act_fam"/>
</dbReference>
<feature type="compositionally biased region" description="Basic residues" evidence="2">
    <location>
        <begin position="48"/>
        <end position="58"/>
    </location>
</feature>
<dbReference type="OrthoDB" id="10262609at2759"/>
<feature type="compositionally biased region" description="Basic and acidic residues" evidence="2">
    <location>
        <begin position="366"/>
        <end position="379"/>
    </location>
</feature>
<feature type="compositionally biased region" description="Low complexity" evidence="2">
    <location>
        <begin position="26"/>
        <end position="45"/>
    </location>
</feature>
<evidence type="ECO:0000313" key="4">
    <source>
        <dbReference type="Proteomes" id="UP000276215"/>
    </source>
</evidence>
<dbReference type="Pfam" id="PF03637">
    <property type="entry name" value="Mob1_phocein"/>
    <property type="match status" value="1"/>
</dbReference>